<evidence type="ECO:0000256" key="1">
    <source>
        <dbReference type="SAM" id="MobiDB-lite"/>
    </source>
</evidence>
<evidence type="ECO:0000313" key="3">
    <source>
        <dbReference type="Proteomes" id="UP000078343"/>
    </source>
</evidence>
<dbReference type="EMBL" id="LVYI01000019">
    <property type="protein sequence ID" value="OAP53839.1"/>
    <property type="molecule type" value="Genomic_DNA"/>
</dbReference>
<dbReference type="AlphaFoldDB" id="A0A178Z215"/>
<organism evidence="2 3">
    <name type="scientific">Fonsecaea erecta</name>
    <dbReference type="NCBI Taxonomy" id="1367422"/>
    <lineage>
        <taxon>Eukaryota</taxon>
        <taxon>Fungi</taxon>
        <taxon>Dikarya</taxon>
        <taxon>Ascomycota</taxon>
        <taxon>Pezizomycotina</taxon>
        <taxon>Eurotiomycetes</taxon>
        <taxon>Chaetothyriomycetidae</taxon>
        <taxon>Chaetothyriales</taxon>
        <taxon>Herpotrichiellaceae</taxon>
        <taxon>Fonsecaea</taxon>
    </lineage>
</organism>
<feature type="compositionally biased region" description="Polar residues" evidence="1">
    <location>
        <begin position="8"/>
        <end position="21"/>
    </location>
</feature>
<feature type="compositionally biased region" description="Basic residues" evidence="1">
    <location>
        <begin position="29"/>
        <end position="39"/>
    </location>
</feature>
<name>A0A178Z215_9EURO</name>
<evidence type="ECO:0000313" key="2">
    <source>
        <dbReference type="EMBL" id="OAP53839.1"/>
    </source>
</evidence>
<dbReference type="RefSeq" id="XP_018687206.1">
    <property type="nucleotide sequence ID" value="XM_018843466.1"/>
</dbReference>
<sequence length="134" mass="15732">MESIAQIPESSQSQKGPQHRQTFADYLRKTKPEKRRWTKRQGDAGLAQTETKSETEQEEKDRREDHTHADQRVHAVKTLLDLQSKQLSKLAACHNRAIQTEANQRLAREKMWKELLQPTEAILMDFQRELTLIR</sequence>
<reference evidence="2 3" key="1">
    <citation type="submission" date="2016-04" db="EMBL/GenBank/DDBJ databases">
        <title>Draft genome of Fonsecaea erecta CBS 125763.</title>
        <authorList>
            <person name="Weiss V.A."/>
            <person name="Vicente V.A."/>
            <person name="Raittz R.T."/>
            <person name="Moreno L.F."/>
            <person name="De Souza E.M."/>
            <person name="Pedrosa F.O."/>
            <person name="Steffens M.B."/>
            <person name="Faoro H."/>
            <person name="Tadra-Sfeir M.Z."/>
            <person name="Najafzadeh M.J."/>
            <person name="Felipe M.S."/>
            <person name="Teixeira M."/>
            <person name="Sun J."/>
            <person name="Xi L."/>
            <person name="Gomes R."/>
            <person name="De Azevedo C.M."/>
            <person name="Salgado C.G."/>
            <person name="Da Silva M.B."/>
            <person name="Nascimento M.F."/>
            <person name="Queiroz-Telles F."/>
            <person name="Attili D.S."/>
            <person name="Gorbushina A."/>
        </authorList>
    </citation>
    <scope>NUCLEOTIDE SEQUENCE [LARGE SCALE GENOMIC DNA]</scope>
    <source>
        <strain evidence="2 3">CBS 125763</strain>
    </source>
</reference>
<protein>
    <submittedName>
        <fullName evidence="2">Uncharacterized protein</fullName>
    </submittedName>
</protein>
<accession>A0A178Z215</accession>
<comment type="caution">
    <text evidence="2">The sequence shown here is derived from an EMBL/GenBank/DDBJ whole genome shotgun (WGS) entry which is preliminary data.</text>
</comment>
<gene>
    <name evidence="2" type="ORF">AYL99_11962</name>
</gene>
<feature type="region of interest" description="Disordered" evidence="1">
    <location>
        <begin position="1"/>
        <end position="70"/>
    </location>
</feature>
<keyword evidence="3" id="KW-1185">Reference proteome</keyword>
<feature type="compositionally biased region" description="Basic and acidic residues" evidence="1">
    <location>
        <begin position="51"/>
        <end position="70"/>
    </location>
</feature>
<dbReference type="Proteomes" id="UP000078343">
    <property type="component" value="Unassembled WGS sequence"/>
</dbReference>
<proteinExistence type="predicted"/>
<dbReference type="GeneID" id="30016129"/>